<feature type="transmembrane region" description="Helical" evidence="6">
    <location>
        <begin position="217"/>
        <end position="239"/>
    </location>
</feature>
<dbReference type="RefSeq" id="WP_114545775.1">
    <property type="nucleotide sequence ID" value="NZ_PPTT01000007.1"/>
</dbReference>
<evidence type="ECO:0000313" key="7">
    <source>
        <dbReference type="EMBL" id="RDB69910.1"/>
    </source>
</evidence>
<dbReference type="OrthoDB" id="3182222at2"/>
<keyword evidence="2" id="KW-1003">Cell membrane</keyword>
<evidence type="ECO:0008006" key="11">
    <source>
        <dbReference type="Google" id="ProtNLM"/>
    </source>
</evidence>
<proteinExistence type="predicted"/>
<dbReference type="GO" id="GO:0140359">
    <property type="term" value="F:ABC-type transporter activity"/>
    <property type="evidence" value="ECO:0007669"/>
    <property type="project" value="InterPro"/>
</dbReference>
<reference evidence="8" key="3">
    <citation type="journal article" date="2019" name="Microbiol. Resour. Announc.">
        <title>Draft Genome Sequences of Type Strains of Gordonibacter faecihominis, Paraeggerthella hongkongensis, Parvibacter caecicola,Slackia equolifaciens, Slackia faecicanis, and Slackia isoflavoniconvertens.</title>
        <authorList>
            <person name="Danylec N."/>
            <person name="Stoll D.A."/>
            <person name="Dotsch A."/>
            <person name="Huch M."/>
        </authorList>
    </citation>
    <scope>NUCLEOTIDE SEQUENCE</scope>
    <source>
        <strain evidence="8">DSM 16107</strain>
    </source>
</reference>
<evidence type="ECO:0000256" key="3">
    <source>
        <dbReference type="ARBA" id="ARBA00022692"/>
    </source>
</evidence>
<evidence type="ECO:0000313" key="10">
    <source>
        <dbReference type="Proteomes" id="UP000270112"/>
    </source>
</evidence>
<dbReference type="InterPro" id="IPR051449">
    <property type="entry name" value="ABC-2_transporter_component"/>
</dbReference>
<dbReference type="Proteomes" id="UP000270112">
    <property type="component" value="Unassembled WGS sequence"/>
</dbReference>
<dbReference type="AlphaFoldDB" id="A0A3N0IUG7"/>
<feature type="transmembrane region" description="Helical" evidence="6">
    <location>
        <begin position="165"/>
        <end position="184"/>
    </location>
</feature>
<feature type="transmembrane region" description="Helical" evidence="6">
    <location>
        <begin position="20"/>
        <end position="41"/>
    </location>
</feature>
<keyword evidence="5 6" id="KW-0472">Membrane</keyword>
<comment type="subcellular location">
    <subcellularLocation>
        <location evidence="1">Cell membrane</location>
        <topology evidence="1">Multi-pass membrane protein</topology>
    </subcellularLocation>
</comment>
<evidence type="ECO:0000256" key="6">
    <source>
        <dbReference type="SAM" id="Phobius"/>
    </source>
</evidence>
<keyword evidence="3 6" id="KW-0812">Transmembrane</keyword>
<dbReference type="PANTHER" id="PTHR30294">
    <property type="entry name" value="MEMBRANE COMPONENT OF ABC TRANSPORTER YHHJ-RELATED"/>
    <property type="match status" value="1"/>
</dbReference>
<accession>A0A3N0IUG7</accession>
<gene>
    <name evidence="7" type="ORF">C1876_05855</name>
    <name evidence="8" type="ORF">DMP09_13890</name>
</gene>
<sequence length="246" mass="26366">MEATMRKTGALLTKDLRDLVKNPSTLVCCLMPVAFIAFFTYMMSDNVNGNPEAQAEFLSFILSFGFCMSTGMASMMTATSAIAEEREKHTLRTLMLANVSSGEILLSRGIVSIVAIAVINLLCYLVVGGPMESLAMAMIIGTAGSIPFVLIGLLVGLVARDQMTAGVYSVPILIVALAPAFGMYSEGLAQVVRFFPIGGMYELVNLLLAGDLYTTEAIVPIVVTLAWIAVTAVAFVLLFKRLTRDN</sequence>
<protein>
    <recommendedName>
        <fullName evidence="11">ABC transporter permease</fullName>
    </recommendedName>
</protein>
<evidence type="ECO:0000313" key="8">
    <source>
        <dbReference type="EMBL" id="RNM40537.1"/>
    </source>
</evidence>
<organism evidence="8 10">
    <name type="scientific">Eggerthella sinensis</name>
    <dbReference type="NCBI Taxonomy" id="242230"/>
    <lineage>
        <taxon>Bacteria</taxon>
        <taxon>Bacillati</taxon>
        <taxon>Actinomycetota</taxon>
        <taxon>Coriobacteriia</taxon>
        <taxon>Eggerthellales</taxon>
        <taxon>Eggerthellaceae</taxon>
        <taxon>Eggerthella</taxon>
    </lineage>
</organism>
<evidence type="ECO:0000256" key="5">
    <source>
        <dbReference type="ARBA" id="ARBA00023136"/>
    </source>
</evidence>
<evidence type="ECO:0000256" key="1">
    <source>
        <dbReference type="ARBA" id="ARBA00004651"/>
    </source>
</evidence>
<evidence type="ECO:0000256" key="2">
    <source>
        <dbReference type="ARBA" id="ARBA00022475"/>
    </source>
</evidence>
<keyword evidence="4 6" id="KW-1133">Transmembrane helix</keyword>
<dbReference type="Proteomes" id="UP000253817">
    <property type="component" value="Unassembled WGS sequence"/>
</dbReference>
<dbReference type="GO" id="GO:0005886">
    <property type="term" value="C:plasma membrane"/>
    <property type="evidence" value="ECO:0007669"/>
    <property type="project" value="UniProtKB-SubCell"/>
</dbReference>
<reference evidence="10" key="2">
    <citation type="submission" date="2018-05" db="EMBL/GenBank/DDBJ databases">
        <title>Genome Sequencing of selected type strains of the family Eggerthellaceae.</title>
        <authorList>
            <person name="Danylec N."/>
            <person name="Stoll D.A."/>
            <person name="Doetsch A."/>
            <person name="Huch M."/>
        </authorList>
    </citation>
    <scope>NUCLEOTIDE SEQUENCE [LARGE SCALE GENOMIC DNA]</scope>
    <source>
        <strain evidence="10">DSM 16107</strain>
    </source>
</reference>
<dbReference type="Pfam" id="PF12679">
    <property type="entry name" value="ABC2_membrane_2"/>
    <property type="match status" value="1"/>
</dbReference>
<evidence type="ECO:0000313" key="9">
    <source>
        <dbReference type="Proteomes" id="UP000253817"/>
    </source>
</evidence>
<dbReference type="PANTHER" id="PTHR30294:SF29">
    <property type="entry name" value="MULTIDRUG ABC TRANSPORTER PERMEASE YBHS-RELATED"/>
    <property type="match status" value="1"/>
</dbReference>
<dbReference type="EMBL" id="PPTT01000007">
    <property type="protein sequence ID" value="RDB69910.1"/>
    <property type="molecule type" value="Genomic_DNA"/>
</dbReference>
<feature type="transmembrane region" description="Helical" evidence="6">
    <location>
        <begin position="133"/>
        <end position="158"/>
    </location>
</feature>
<keyword evidence="9" id="KW-1185">Reference proteome</keyword>
<comment type="caution">
    <text evidence="8">The sequence shown here is derived from an EMBL/GenBank/DDBJ whole genome shotgun (WGS) entry which is preliminary data.</text>
</comment>
<dbReference type="EMBL" id="QICC01000076">
    <property type="protein sequence ID" value="RNM40537.1"/>
    <property type="molecule type" value="Genomic_DNA"/>
</dbReference>
<feature type="transmembrane region" description="Helical" evidence="6">
    <location>
        <begin position="61"/>
        <end position="83"/>
    </location>
</feature>
<feature type="transmembrane region" description="Helical" evidence="6">
    <location>
        <begin position="104"/>
        <end position="127"/>
    </location>
</feature>
<reference evidence="7 9" key="1">
    <citation type="journal article" date="2018" name="Elife">
        <title>Discovery and characterization of a prevalent human gut bacterial enzyme sufficient for the inactivation of a family of plant toxins.</title>
        <authorList>
            <person name="Koppel N."/>
            <person name="Bisanz J.E."/>
            <person name="Pandelia M.E."/>
            <person name="Turnbaugh P.J."/>
            <person name="Balskus E.P."/>
        </authorList>
    </citation>
    <scope>NUCLEOTIDE SEQUENCE [LARGE SCALE GENOMIC DNA]</scope>
    <source>
        <strain evidence="7 9">DSM 16107</strain>
    </source>
</reference>
<evidence type="ECO:0000256" key="4">
    <source>
        <dbReference type="ARBA" id="ARBA00022989"/>
    </source>
</evidence>
<name>A0A3N0IUG7_9ACTN</name>